<evidence type="ECO:0000313" key="3">
    <source>
        <dbReference type="Proteomes" id="UP000234323"/>
    </source>
</evidence>
<dbReference type="EMBL" id="LLXI01000057">
    <property type="protein sequence ID" value="PKY39271.1"/>
    <property type="molecule type" value="Genomic_DNA"/>
</dbReference>
<keyword evidence="3" id="KW-1185">Reference proteome</keyword>
<dbReference type="VEuPathDB" id="FungiDB:FUN_010915"/>
<feature type="region of interest" description="Disordered" evidence="1">
    <location>
        <begin position="76"/>
        <end position="150"/>
    </location>
</feature>
<accession>A0A2I1FY17</accession>
<sequence length="359" mass="42587">MSGRNRIPQSTSQRLNKNRFSKNRNASKNRFKKNRFEELKQDVSDLINLARENNYILLQSKVDKLERENKRLRYDNDELSKFLQDDDESTDDDSNSEDEDDDSDSEDEDDDSDSVDENESDDDSDSEDEDESDDSFRPVKRQMRNKLSDEERAKDLMKTLLKTFPELELNADETFRSEVNVVICQKLIPKLQKEMKAYNLSYEQVETWLQSIHRSKRNAYLRSNQLNQSNHYGFERDFIGSYSESDRSNQSTIIRKKKPKGSKANNIFEDEIENKAKSIMKALLNTYPYELTLRIEDTFRSQINKDICERLIPKLQEDVRPAYNLSYDQVETWLQTFHRNVILILNEIFQIYNIRNKKT</sequence>
<dbReference type="VEuPathDB" id="FungiDB:RhiirA1_112603"/>
<feature type="compositionally biased region" description="Acidic residues" evidence="1">
    <location>
        <begin position="85"/>
        <end position="133"/>
    </location>
</feature>
<evidence type="ECO:0000256" key="1">
    <source>
        <dbReference type="SAM" id="MobiDB-lite"/>
    </source>
</evidence>
<feature type="compositionally biased region" description="Basic residues" evidence="1">
    <location>
        <begin position="16"/>
        <end position="33"/>
    </location>
</feature>
<name>A0A2I1FY17_9GLOM</name>
<gene>
    <name evidence="2" type="ORF">RhiirA4_523193</name>
</gene>
<dbReference type="VEuPathDB" id="FungiDB:RhiirFUN_016181"/>
<dbReference type="AlphaFoldDB" id="A0A2I1FY17"/>
<reference evidence="2 3" key="1">
    <citation type="submission" date="2015-10" db="EMBL/GenBank/DDBJ databases">
        <title>Genome analyses suggest a sexual origin of heterokaryosis in a supposedly ancient asexual fungus.</title>
        <authorList>
            <person name="Ropars J."/>
            <person name="Sedzielewska K."/>
            <person name="Noel J."/>
            <person name="Charron P."/>
            <person name="Farinelli L."/>
            <person name="Marton T."/>
            <person name="Kruger M."/>
            <person name="Pelin A."/>
            <person name="Brachmann A."/>
            <person name="Corradi N."/>
        </authorList>
    </citation>
    <scope>NUCLEOTIDE SEQUENCE [LARGE SCALE GENOMIC DNA]</scope>
    <source>
        <strain evidence="2 3">A4</strain>
    </source>
</reference>
<feature type="region of interest" description="Disordered" evidence="1">
    <location>
        <begin position="1"/>
        <end position="37"/>
    </location>
</feature>
<proteinExistence type="predicted"/>
<organism evidence="2 3">
    <name type="scientific">Rhizophagus irregularis</name>
    <dbReference type="NCBI Taxonomy" id="588596"/>
    <lineage>
        <taxon>Eukaryota</taxon>
        <taxon>Fungi</taxon>
        <taxon>Fungi incertae sedis</taxon>
        <taxon>Mucoromycota</taxon>
        <taxon>Glomeromycotina</taxon>
        <taxon>Glomeromycetes</taxon>
        <taxon>Glomerales</taxon>
        <taxon>Glomeraceae</taxon>
        <taxon>Rhizophagus</taxon>
    </lineage>
</organism>
<evidence type="ECO:0000313" key="2">
    <source>
        <dbReference type="EMBL" id="PKY39271.1"/>
    </source>
</evidence>
<comment type="caution">
    <text evidence="2">The sequence shown here is derived from an EMBL/GenBank/DDBJ whole genome shotgun (WGS) entry which is preliminary data.</text>
</comment>
<protein>
    <submittedName>
        <fullName evidence="2">Uncharacterized protein</fullName>
    </submittedName>
</protein>
<dbReference type="Proteomes" id="UP000234323">
    <property type="component" value="Unassembled WGS sequence"/>
</dbReference>